<dbReference type="InterPro" id="IPR053061">
    <property type="entry name" value="AN1-type_zinc_finger"/>
</dbReference>
<dbReference type="PRINTS" id="PR00348">
    <property type="entry name" value="UBIQUITIN"/>
</dbReference>
<dbReference type="InterPro" id="IPR019956">
    <property type="entry name" value="Ubiquitin_dom"/>
</dbReference>
<dbReference type="InterPro" id="IPR000626">
    <property type="entry name" value="Ubiquitin-like_dom"/>
</dbReference>
<dbReference type="Gene3D" id="4.10.1110.10">
    <property type="entry name" value="AN1-like Zinc finger"/>
    <property type="match status" value="1"/>
</dbReference>
<dbReference type="SMART" id="SM00154">
    <property type="entry name" value="ZnF_AN1"/>
    <property type="match status" value="1"/>
</dbReference>
<feature type="region of interest" description="Disordered" evidence="5">
    <location>
        <begin position="337"/>
        <end position="380"/>
    </location>
</feature>
<name>A0A147BRE9_IXORI</name>
<dbReference type="PANTHER" id="PTHR46728">
    <property type="entry name" value="AN1-TYPE ZINC FINGER PROTEIN 4"/>
    <property type="match status" value="1"/>
</dbReference>
<evidence type="ECO:0000256" key="5">
    <source>
        <dbReference type="SAM" id="MobiDB-lite"/>
    </source>
</evidence>
<dbReference type="GO" id="GO:0008270">
    <property type="term" value="F:zinc ion binding"/>
    <property type="evidence" value="ECO:0007669"/>
    <property type="project" value="UniProtKB-KW"/>
</dbReference>
<proteinExistence type="predicted"/>
<feature type="region of interest" description="Disordered" evidence="5">
    <location>
        <begin position="190"/>
        <end position="217"/>
    </location>
</feature>
<feature type="compositionally biased region" description="Low complexity" evidence="5">
    <location>
        <begin position="206"/>
        <end position="217"/>
    </location>
</feature>
<dbReference type="PROSITE" id="PS51039">
    <property type="entry name" value="ZF_AN1"/>
    <property type="match status" value="1"/>
</dbReference>
<evidence type="ECO:0000259" key="6">
    <source>
        <dbReference type="PROSITE" id="PS50053"/>
    </source>
</evidence>
<keyword evidence="2 4" id="KW-0863">Zinc-finger</keyword>
<evidence type="ECO:0000256" key="2">
    <source>
        <dbReference type="ARBA" id="ARBA00022771"/>
    </source>
</evidence>
<dbReference type="PROSITE" id="PS50053">
    <property type="entry name" value="UBIQUITIN_2"/>
    <property type="match status" value="1"/>
</dbReference>
<dbReference type="CDD" id="cd01802">
    <property type="entry name" value="Ubl_ZFAND4"/>
    <property type="match status" value="1"/>
</dbReference>
<feature type="region of interest" description="Disordered" evidence="5">
    <location>
        <begin position="138"/>
        <end position="177"/>
    </location>
</feature>
<dbReference type="EMBL" id="GEGO01002066">
    <property type="protein sequence ID" value="JAR93338.1"/>
    <property type="molecule type" value="Transcribed_RNA"/>
</dbReference>
<feature type="domain" description="AN1-type" evidence="7">
    <location>
        <begin position="708"/>
        <end position="755"/>
    </location>
</feature>
<dbReference type="AlphaFoldDB" id="A0A147BRE9"/>
<feature type="domain" description="Ubiquitin-like" evidence="6">
    <location>
        <begin position="7"/>
        <end position="82"/>
    </location>
</feature>
<dbReference type="Pfam" id="PF01428">
    <property type="entry name" value="zf-AN1"/>
    <property type="match status" value="1"/>
</dbReference>
<keyword evidence="1" id="KW-0479">Metal-binding</keyword>
<feature type="compositionally biased region" description="Polar residues" evidence="5">
    <location>
        <begin position="645"/>
        <end position="657"/>
    </location>
</feature>
<dbReference type="InterPro" id="IPR029071">
    <property type="entry name" value="Ubiquitin-like_domsf"/>
</dbReference>
<dbReference type="SUPFAM" id="SSF118310">
    <property type="entry name" value="AN1-like Zinc finger"/>
    <property type="match status" value="1"/>
</dbReference>
<evidence type="ECO:0000259" key="7">
    <source>
        <dbReference type="PROSITE" id="PS51039"/>
    </source>
</evidence>
<evidence type="ECO:0000256" key="3">
    <source>
        <dbReference type="ARBA" id="ARBA00022833"/>
    </source>
</evidence>
<dbReference type="Pfam" id="PF00240">
    <property type="entry name" value="ubiquitin"/>
    <property type="match status" value="1"/>
</dbReference>
<keyword evidence="3" id="KW-0862">Zinc</keyword>
<dbReference type="Gene3D" id="3.10.20.90">
    <property type="entry name" value="Phosphatidylinositol 3-kinase Catalytic Subunit, Chain A, domain 1"/>
    <property type="match status" value="1"/>
</dbReference>
<accession>A0A147BRE9</accession>
<feature type="compositionally biased region" description="Polar residues" evidence="5">
    <location>
        <begin position="142"/>
        <end position="152"/>
    </location>
</feature>
<organism evidence="8">
    <name type="scientific">Ixodes ricinus</name>
    <name type="common">Common tick</name>
    <name type="synonym">Acarus ricinus</name>
    <dbReference type="NCBI Taxonomy" id="34613"/>
    <lineage>
        <taxon>Eukaryota</taxon>
        <taxon>Metazoa</taxon>
        <taxon>Ecdysozoa</taxon>
        <taxon>Arthropoda</taxon>
        <taxon>Chelicerata</taxon>
        <taxon>Arachnida</taxon>
        <taxon>Acari</taxon>
        <taxon>Parasitiformes</taxon>
        <taxon>Ixodida</taxon>
        <taxon>Ixodoidea</taxon>
        <taxon>Ixodidae</taxon>
        <taxon>Ixodinae</taxon>
        <taxon>Ixodes</taxon>
    </lineage>
</organism>
<dbReference type="PANTHER" id="PTHR46728:SF1">
    <property type="entry name" value="AN1-TYPE ZINC FINGER PROTEIN 4"/>
    <property type="match status" value="1"/>
</dbReference>
<dbReference type="InterPro" id="IPR000058">
    <property type="entry name" value="Znf_AN1"/>
</dbReference>
<feature type="compositionally biased region" description="Basic and acidic residues" evidence="5">
    <location>
        <begin position="628"/>
        <end position="640"/>
    </location>
</feature>
<dbReference type="SMART" id="SM00213">
    <property type="entry name" value="UBQ"/>
    <property type="match status" value="1"/>
</dbReference>
<feature type="compositionally biased region" description="Low complexity" evidence="5">
    <location>
        <begin position="658"/>
        <end position="679"/>
    </location>
</feature>
<dbReference type="SUPFAM" id="SSF54236">
    <property type="entry name" value="Ubiquitin-like"/>
    <property type="match status" value="1"/>
</dbReference>
<feature type="region of interest" description="Disordered" evidence="5">
    <location>
        <begin position="486"/>
        <end position="596"/>
    </location>
</feature>
<evidence type="ECO:0000256" key="1">
    <source>
        <dbReference type="ARBA" id="ARBA00022723"/>
    </source>
</evidence>
<feature type="compositionally biased region" description="Basic and acidic residues" evidence="5">
    <location>
        <begin position="164"/>
        <end position="177"/>
    </location>
</feature>
<feature type="region of interest" description="Disordered" evidence="5">
    <location>
        <begin position="426"/>
        <end position="446"/>
    </location>
</feature>
<feature type="region of interest" description="Disordered" evidence="5">
    <location>
        <begin position="628"/>
        <end position="705"/>
    </location>
</feature>
<sequence length="774" mass="83855">MASSNVIEVFIETLHGTAFELLVSPADTVVSIKTRISRLEGIPVSQQHLIWQCQELPDESSLHDCNITDGATLKLVLGMRGGPINTRKASAEERPSLFDVAKYLDAKQEELGLNAPRLRAVRMVVMRDGDQVHLYTLVDGGSRSSTGSLSAHSTRELSDEDSASESRRHRENLVTRHKVELLQQKLRSCRLRKEGRAESPEKPEPEVSSVPAPEPVSELEPLLDAGLVLPNPQLKEEPELEFRPEPLAAGDAARGEVRELLPSLESVPTTRRQLWREPCGNCWIDPEPETVLPHRPSAGATSRILSGEKVGRTLPQLLVSPSSGTSQKEASRLWRHRQSSAAQMSFPRGSDAETRGAVGGALPKRLPEPGTTKMATRGAAGRAFRGRCRKVLIVTTSVGPSSPQCKGDGAEDGSGVDVGRFYKVLPPLGRQGPKEREAPEGDLAPLLEPPLQLDAWDCQRPQTAPASFFPRIRFVRLSVLHSAIRPSAVSSPCSPEKSRESDGEAELSTDSLGDLSPSAKEDGPLSSPSPLLHSSEAGNRPEGYALHRRLARVVAERSSPGPAQRRQPPSPALGPRTGAEGIRWALAGGRTSSSSRLAVIPLFRKVHGELLQASNELRRNLSRLGRLAADHEGEESRIPAEPKSNGPSENSPERQSTSAGPSAGAKSSPPAPQVVSSAVDECPKENSETGESSQESSQSQLPPLKGKKKLAKRCSWCNRKTGLASTYVCRCGKNFCAAHRYAELHHCSHDYKTEGRHILQRNNPVVKASKLPKI</sequence>
<evidence type="ECO:0000256" key="4">
    <source>
        <dbReference type="PROSITE-ProRule" id="PRU00449"/>
    </source>
</evidence>
<dbReference type="InterPro" id="IPR035896">
    <property type="entry name" value="AN1-like_Znf"/>
</dbReference>
<reference evidence="8" key="1">
    <citation type="journal article" date="2018" name="PLoS Negl. Trop. Dis.">
        <title>Sialome diversity of ticks revealed by RNAseq of single tick salivary glands.</title>
        <authorList>
            <person name="Perner J."/>
            <person name="Kropackova S."/>
            <person name="Kopacek P."/>
            <person name="Ribeiro J.M."/>
        </authorList>
    </citation>
    <scope>NUCLEOTIDE SEQUENCE</scope>
    <source>
        <strain evidence="8">Siblings of single egg batch collected in Ceske Budejovice</strain>
        <tissue evidence="8">Salivary glands</tissue>
    </source>
</reference>
<feature type="compositionally biased region" description="Basic and acidic residues" evidence="5">
    <location>
        <begin position="191"/>
        <end position="205"/>
    </location>
</feature>
<feature type="compositionally biased region" description="Low complexity" evidence="5">
    <location>
        <begin position="524"/>
        <end position="535"/>
    </location>
</feature>
<feature type="compositionally biased region" description="Low complexity" evidence="5">
    <location>
        <begin position="689"/>
        <end position="704"/>
    </location>
</feature>
<protein>
    <submittedName>
        <fullName evidence="8">Putative ubiquitin-like domain of an1</fullName>
    </submittedName>
</protein>
<evidence type="ECO:0000313" key="8">
    <source>
        <dbReference type="EMBL" id="JAR93338.1"/>
    </source>
</evidence>